<accession>A0AAN7P8G8</accession>
<sequence>MAESENALNLLPDKPCKHCKSIPKLGLKCKNCGSVLHPGCVKYIKNVKLINDNQVICCANSETEQVVASELCTNINATNIVNNSDVSSIEINYLKSLLAHKDLIINNQQDTIESLKAQVGLLNTLLSSTSLNTVAGSLQQTSNYIQSYSDVIKNQNPLKKNAIEMRGNKSNVDNKNSEATVLAQDEEVNRDSLNSISIYRVVQMAEKQTAAFVTATRTTNKTRKEDGTNQTEVCLVNEINHDLEKRLEENSSTKQK</sequence>
<keyword evidence="2" id="KW-1185">Reference proteome</keyword>
<evidence type="ECO:0000313" key="2">
    <source>
        <dbReference type="Proteomes" id="UP001353858"/>
    </source>
</evidence>
<reference evidence="2" key="1">
    <citation type="submission" date="2023-01" db="EMBL/GenBank/DDBJ databases">
        <title>Key to firefly adult light organ development and bioluminescence: homeobox transcription factors regulate luciferase expression and transportation to peroxisome.</title>
        <authorList>
            <person name="Fu X."/>
        </authorList>
    </citation>
    <scope>NUCLEOTIDE SEQUENCE [LARGE SCALE GENOMIC DNA]</scope>
</reference>
<dbReference type="EMBL" id="JARPUR010000002">
    <property type="protein sequence ID" value="KAK4883375.1"/>
    <property type="molecule type" value="Genomic_DNA"/>
</dbReference>
<comment type="caution">
    <text evidence="1">The sequence shown here is derived from an EMBL/GenBank/DDBJ whole genome shotgun (WGS) entry which is preliminary data.</text>
</comment>
<name>A0AAN7P8G8_9COLE</name>
<evidence type="ECO:0008006" key="3">
    <source>
        <dbReference type="Google" id="ProtNLM"/>
    </source>
</evidence>
<dbReference type="SUPFAM" id="SSF57889">
    <property type="entry name" value="Cysteine-rich domain"/>
    <property type="match status" value="1"/>
</dbReference>
<dbReference type="Proteomes" id="UP001353858">
    <property type="component" value="Unassembled WGS sequence"/>
</dbReference>
<dbReference type="AlphaFoldDB" id="A0AAN7P8G8"/>
<evidence type="ECO:0000313" key="1">
    <source>
        <dbReference type="EMBL" id="KAK4883375.1"/>
    </source>
</evidence>
<dbReference type="InterPro" id="IPR046349">
    <property type="entry name" value="C1-like_sf"/>
</dbReference>
<organism evidence="1 2">
    <name type="scientific">Aquatica leii</name>
    <dbReference type="NCBI Taxonomy" id="1421715"/>
    <lineage>
        <taxon>Eukaryota</taxon>
        <taxon>Metazoa</taxon>
        <taxon>Ecdysozoa</taxon>
        <taxon>Arthropoda</taxon>
        <taxon>Hexapoda</taxon>
        <taxon>Insecta</taxon>
        <taxon>Pterygota</taxon>
        <taxon>Neoptera</taxon>
        <taxon>Endopterygota</taxon>
        <taxon>Coleoptera</taxon>
        <taxon>Polyphaga</taxon>
        <taxon>Elateriformia</taxon>
        <taxon>Elateroidea</taxon>
        <taxon>Lampyridae</taxon>
        <taxon>Luciolinae</taxon>
        <taxon>Aquatica</taxon>
    </lineage>
</organism>
<protein>
    <recommendedName>
        <fullName evidence="3">Phorbol-ester/DAG-type domain-containing protein</fullName>
    </recommendedName>
</protein>
<proteinExistence type="predicted"/>
<gene>
    <name evidence="1" type="ORF">RN001_006694</name>
</gene>